<name>A0A367JPJ0_RHIST</name>
<protein>
    <submittedName>
        <fullName evidence="2">Uncharacterized protein</fullName>
    </submittedName>
</protein>
<evidence type="ECO:0000256" key="1">
    <source>
        <dbReference type="SAM" id="MobiDB-lite"/>
    </source>
</evidence>
<dbReference type="EMBL" id="PJQM01002968">
    <property type="protein sequence ID" value="RCH91601.1"/>
    <property type="molecule type" value="Genomic_DNA"/>
</dbReference>
<dbReference type="AlphaFoldDB" id="A0A367JPJ0"/>
<feature type="compositionally biased region" description="Basic and acidic residues" evidence="1">
    <location>
        <begin position="89"/>
        <end position="102"/>
    </location>
</feature>
<organism evidence="2 3">
    <name type="scientific">Rhizopus stolonifer</name>
    <name type="common">Rhizopus nigricans</name>
    <dbReference type="NCBI Taxonomy" id="4846"/>
    <lineage>
        <taxon>Eukaryota</taxon>
        <taxon>Fungi</taxon>
        <taxon>Fungi incertae sedis</taxon>
        <taxon>Mucoromycota</taxon>
        <taxon>Mucoromycotina</taxon>
        <taxon>Mucoromycetes</taxon>
        <taxon>Mucorales</taxon>
        <taxon>Mucorineae</taxon>
        <taxon>Rhizopodaceae</taxon>
        <taxon>Rhizopus</taxon>
    </lineage>
</organism>
<accession>A0A367JPJ0</accession>
<gene>
    <name evidence="2" type="ORF">CU098_009886</name>
</gene>
<evidence type="ECO:0000313" key="3">
    <source>
        <dbReference type="Proteomes" id="UP000253551"/>
    </source>
</evidence>
<dbReference type="Proteomes" id="UP000253551">
    <property type="component" value="Unassembled WGS sequence"/>
</dbReference>
<dbReference type="OrthoDB" id="2290389at2759"/>
<evidence type="ECO:0000313" key="2">
    <source>
        <dbReference type="EMBL" id="RCH91601.1"/>
    </source>
</evidence>
<keyword evidence="3" id="KW-1185">Reference proteome</keyword>
<feature type="compositionally biased region" description="Basic and acidic residues" evidence="1">
    <location>
        <begin position="286"/>
        <end position="316"/>
    </location>
</feature>
<reference evidence="2 3" key="1">
    <citation type="journal article" date="2018" name="G3 (Bethesda)">
        <title>Phylogenetic and Phylogenomic Definition of Rhizopus Species.</title>
        <authorList>
            <person name="Gryganskyi A.P."/>
            <person name="Golan J."/>
            <person name="Dolatabadi S."/>
            <person name="Mondo S."/>
            <person name="Robb S."/>
            <person name="Idnurm A."/>
            <person name="Muszewska A."/>
            <person name="Steczkiewicz K."/>
            <person name="Masonjones S."/>
            <person name="Liao H.L."/>
            <person name="Gajdeczka M.T."/>
            <person name="Anike F."/>
            <person name="Vuek A."/>
            <person name="Anishchenko I.M."/>
            <person name="Voigt K."/>
            <person name="de Hoog G.S."/>
            <person name="Smith M.E."/>
            <person name="Heitman J."/>
            <person name="Vilgalys R."/>
            <person name="Stajich J.E."/>
        </authorList>
    </citation>
    <scope>NUCLEOTIDE SEQUENCE [LARGE SCALE GENOMIC DNA]</scope>
    <source>
        <strain evidence="2 3">LSU 92-RS-03</strain>
    </source>
</reference>
<feature type="compositionally biased region" description="Basic and acidic residues" evidence="1">
    <location>
        <begin position="140"/>
        <end position="150"/>
    </location>
</feature>
<proteinExistence type="predicted"/>
<feature type="compositionally biased region" description="Low complexity" evidence="1">
    <location>
        <begin position="230"/>
        <end position="241"/>
    </location>
</feature>
<feature type="region of interest" description="Disordered" evidence="1">
    <location>
        <begin position="66"/>
        <end position="167"/>
    </location>
</feature>
<feature type="region of interest" description="Disordered" evidence="1">
    <location>
        <begin position="209"/>
        <end position="316"/>
    </location>
</feature>
<feature type="compositionally biased region" description="Basic and acidic residues" evidence="1">
    <location>
        <begin position="66"/>
        <end position="82"/>
    </location>
</feature>
<feature type="region of interest" description="Disordered" evidence="1">
    <location>
        <begin position="1"/>
        <end position="22"/>
    </location>
</feature>
<sequence length="316" mass="35977">MSSSPSIEQKIASPTRYHNRNNERFKAIMAESPPREVTKSSPLQPSRLSEYKVYETEKYATYEIHNEDRGAWREIDSPKRDSIVSPVHKTQETTKVKDKVEPTRISQPSTPAPSSPQPSTQKEVTEKRRIPHYMLPTRASGEKTIKETKTLGRRSNGGITKRVTTSKIPRYRSTTSINAIEEIQNEMKPGDAYVPMAARIQLYEKGLGNASNKHMPMPNKYNQPSPPPSRSSSRLSTPTSSQKSQDRSEPPSYLRPTSSSAIKKRKPKQRTNEAKPFRFTTSDNATFKEKLSLWRQKEHEQGKKTTKRKADHDLNA</sequence>
<comment type="caution">
    <text evidence="2">The sequence shown here is derived from an EMBL/GenBank/DDBJ whole genome shotgun (WGS) entry which is preliminary data.</text>
</comment>